<accession>A0A9D3PC49</accession>
<dbReference type="PANTHER" id="PTHR16207">
    <property type="entry name" value="SET DOMAIN-CONTAINING PROTEIN"/>
    <property type="match status" value="1"/>
</dbReference>
<keyword evidence="7" id="KW-1185">Reference proteome</keyword>
<feature type="region of interest" description="Disordered" evidence="2">
    <location>
        <begin position="1647"/>
        <end position="1681"/>
    </location>
</feature>
<evidence type="ECO:0000256" key="1">
    <source>
        <dbReference type="ARBA" id="ARBA00008058"/>
    </source>
</evidence>
<feature type="compositionally biased region" description="Basic and acidic residues" evidence="2">
    <location>
        <begin position="1235"/>
        <end position="1254"/>
    </location>
</feature>
<feature type="compositionally biased region" description="Polar residues" evidence="2">
    <location>
        <begin position="969"/>
        <end position="992"/>
    </location>
</feature>
<protein>
    <recommendedName>
        <fullName evidence="8">DUF3715 domain-containing protein</fullName>
    </recommendedName>
</protein>
<gene>
    <name evidence="6" type="ORF">MATL_G00261920</name>
</gene>
<organism evidence="6 7">
    <name type="scientific">Megalops atlanticus</name>
    <name type="common">Tarpon</name>
    <name type="synonym">Clupea gigantea</name>
    <dbReference type="NCBI Taxonomy" id="7932"/>
    <lineage>
        <taxon>Eukaryota</taxon>
        <taxon>Metazoa</taxon>
        <taxon>Chordata</taxon>
        <taxon>Craniata</taxon>
        <taxon>Vertebrata</taxon>
        <taxon>Euteleostomi</taxon>
        <taxon>Actinopterygii</taxon>
        <taxon>Neopterygii</taxon>
        <taxon>Teleostei</taxon>
        <taxon>Elopiformes</taxon>
        <taxon>Megalopidae</taxon>
        <taxon>Megalops</taxon>
    </lineage>
</organism>
<feature type="region of interest" description="Disordered" evidence="2">
    <location>
        <begin position="1358"/>
        <end position="1433"/>
    </location>
</feature>
<dbReference type="EMBL" id="JAFDVH010000025">
    <property type="protein sequence ID" value="KAG7454644.1"/>
    <property type="molecule type" value="Genomic_DNA"/>
</dbReference>
<dbReference type="GO" id="GO:0005654">
    <property type="term" value="C:nucleoplasm"/>
    <property type="evidence" value="ECO:0007669"/>
    <property type="project" value="TreeGrafter"/>
</dbReference>
<feature type="compositionally biased region" description="Polar residues" evidence="2">
    <location>
        <begin position="1217"/>
        <end position="1232"/>
    </location>
</feature>
<comment type="caution">
    <text evidence="6">The sequence shown here is derived from an EMBL/GenBank/DDBJ whole genome shotgun (WGS) entry which is preliminary data.</text>
</comment>
<feature type="compositionally biased region" description="Polar residues" evidence="2">
    <location>
        <begin position="1664"/>
        <end position="1679"/>
    </location>
</feature>
<proteinExistence type="inferred from homology"/>
<dbReference type="GO" id="GO:0045814">
    <property type="term" value="P:negative regulation of gene expression, epigenetic"/>
    <property type="evidence" value="ECO:0007669"/>
    <property type="project" value="InterPro"/>
</dbReference>
<evidence type="ECO:0000259" key="4">
    <source>
        <dbReference type="Pfam" id="PF23314"/>
    </source>
</evidence>
<dbReference type="InterPro" id="IPR056243">
    <property type="entry name" value="TASOR_ab_dom"/>
</dbReference>
<reference evidence="6" key="1">
    <citation type="submission" date="2021-01" db="EMBL/GenBank/DDBJ databases">
        <authorList>
            <person name="Zahm M."/>
            <person name="Roques C."/>
            <person name="Cabau C."/>
            <person name="Klopp C."/>
            <person name="Donnadieu C."/>
            <person name="Jouanno E."/>
            <person name="Lampietro C."/>
            <person name="Louis A."/>
            <person name="Herpin A."/>
            <person name="Echchiki A."/>
            <person name="Berthelot C."/>
            <person name="Parey E."/>
            <person name="Roest-Crollius H."/>
            <person name="Braasch I."/>
            <person name="Postlethwait J."/>
            <person name="Bobe J."/>
            <person name="Montfort J."/>
            <person name="Bouchez O."/>
            <person name="Begum T."/>
            <person name="Mejri S."/>
            <person name="Adams A."/>
            <person name="Chen W.-J."/>
            <person name="Guiguen Y."/>
        </authorList>
    </citation>
    <scope>NUCLEOTIDE SEQUENCE</scope>
    <source>
        <strain evidence="6">YG-15Mar2019-1</strain>
        <tissue evidence="6">Brain</tissue>
    </source>
</reference>
<dbReference type="PANTHER" id="PTHR16207:SF10">
    <property type="entry name" value="PROTEIN TASOR 2"/>
    <property type="match status" value="1"/>
</dbReference>
<feature type="domain" description="TASOR alpha/beta" evidence="4">
    <location>
        <begin position="2038"/>
        <end position="2132"/>
    </location>
</feature>
<sequence length="2278" mass="251940">MPFFKRKKGKRLTKEKQFSAMESENAASEAGLLEPVLPGSRKFQEDILPALQRSYMYSESETCFRYSSAHLINNATLQKEYQAFRAEKRGRGYTEEELEESFSFLLFDHEGKAKELSESGLVVGHSTCSTLGDPSKGVYISKYSDCLDFNPWYHGKSGYIAILRLTKGRVRTVMENYTRNFTLPSPGFDSHVSEQIGAVSSTTSSFLAYERTQYYLYEACGHGDGVVARPRHVLPFAIVEFSYGETKPCAEVLQEKSVEKPVVHYHPWRGQLQIQSHIYRVALRSNTGALIPAQLPETLVTDRIIQLSDLRKLLPQGIFETCFTGEVSLEGRFYTLFEVVTPVADDASVPVLLQELKEKELALLVQLNDSGFLVLLHSSYFLTYEDPMSERTEKLLAMFVFPDSRTVQKATKIMRSSSALSPEVMQILPGLNYAETEVEKCPPDQQEALCELVEQRLQNYATLIQPGMLDSPSREASGFPDQYDMPEVFKHLYSAPKCDEATLRRLQAYLGQPDAYTLPVARAVELLAVGRRENDDDSDVIYCCLSSPEEVPATPAGFPGDGNAEESQRQSDGHVEGVGMEGGAVPEGGAEGGAGQHQEGEEEATLPIAASQPPIPEDHGALGTAVLTYAEPSVEVTEATPTPMSGDLPIDLSAVAAGNGAVTSQPGDVPVRETGTEGSVQGGVFTRVTEKAGDSLSAKGPHTAESISLVHTTPVARPPTGPTRGRATRRSRRRKKKSSNPAEPKALAKDPRVEEEAAMTQPQTLKRKGFRYGLKTIITDCGRVFIPHGSEIPHKDIISPVETANRQAVSIETAKGQTLPVETADRQSPRMETTNRQTPPTEIADRQTTPIETVDRQTSPMETADRKETGLSCELPVGTVVSPPVVADQNKDPENKIPPDKTGLLGTPLPKTLISLGELRTILQKRKRRKARSLDDQTFPALKEPPVGDNSEPQHKRSKSDACPENDPQEANRNCGSTVSPVGTNLLQSDSKLMNVLGSDPKPLEKTQRPEGSPKDRTRPRRNSPRRADVVKFSPRPDEALKAVAPQTTVAEIVKLVKPFKKRLRSRITECMKENGWLNFGNSASQDSEKVVQAQAQSLRTATSGHRTGAGGAGLNLDWGPPSQCQPSDALTLLADLALGGGGDETIEKLTPGLETKLSGRGRRHPHRRKLPLKASASGGLVVSGELVLVISKEHSYSLPPSCLLLGLSGEPLQVSPPDSTESSLPSGQQGPPQHADKDDAAPLCPEERGREEVTSLPPGSQPPKHSVSVRRKKGRGWFRRVVQAGETIRVTRLWKEKYEFSHDSKYTNDPLDKTVIRALHGPWDFRIEETIDQARLILHMWIGLFYSRSTTRFFQTDPNGPVLEGPPPAESLQEELQDKAGTKGVTDALPGSETGSHPSEMQHYAPPAFSPPPESEALDLREESKKKAEPLLPAPKVLDLSKKRSEVLDLSVTSKPIREACPPISSHTELAKTPPPHLIHKPTPRRYNCTVYPYYPCKDTSVHFNHQEYRASDSSYASVQGSLHRTPEALDACSQRGSLQHGFRDRKSRSGHASAHDPPAHSSRKPRPSSKRPVMAVRPCKSEAQEGDGFSVLLEGDKMKSLVSVKGSYDAAAKYAGRLRKRRLQQEGECEEEEYSMLIDRESVSSGSLSGEINGDEAAGSPTADNISGSDLSHQWNDQDADDVLGHTTTEPCTGFPYQSQDEWDSHEMVDALDFSKTRPMNLSSDQSEGLGISRVSFLGPRTESSAKETDWLSYCRSRKREGSSQSWVCKKEGKSDNSAMTPSIITVLDHKGNRKTYENYPIVKTVSSEHTRTIQNSSKGSSHLFSFFQRWDELHHSKPDLTQSSLDLEYLIFSEKMSQMLKKTQRISSCSGSTRYPWRKLTASDADSAPCGSPMRVQFSGLEDCVSEDPHDAPMSLVKWKIKVDMPERAGLRASEPNECSSSAASETPLRLRLPYANGVVEPCPAVADIVAECARTYHGMMNDVCSGKRLPWEPERFKKERSSEWHNADFCSEIEDMTVTLHDDLNTIVRQSFKVKFRFYVLVTSADAFFEQTKEVLEAEGHVSVEPEQFDLGGRSCHTPLLIILRNEDIAEHVSEIPHLLELKKTPSVLFAGVDHPDDVLNLTHQELFSRGGFVVCDRAALDTLSLDNIKMLVGFLDDLSKKGKWKWFLHYKDSRKLRENARSSTDARELKQFVDYCQEAGLVEVLPYHECDVISRDRPDYLLCLLRLQVQNATARFPIFITDTPEDSFGKCGIFAMNINTFLRISKSDTCTIL</sequence>
<feature type="region of interest" description="Disordered" evidence="2">
    <location>
        <begin position="1532"/>
        <end position="1583"/>
    </location>
</feature>
<evidence type="ECO:0000256" key="2">
    <source>
        <dbReference type="SAM" id="MobiDB-lite"/>
    </source>
</evidence>
<feature type="compositionally biased region" description="Basic and acidic residues" evidence="2">
    <location>
        <begin position="1026"/>
        <end position="1035"/>
    </location>
</feature>
<dbReference type="InterPro" id="IPR046432">
    <property type="entry name" value="TASOR"/>
</dbReference>
<dbReference type="Pfam" id="PF12509">
    <property type="entry name" value="DUF3715"/>
    <property type="match status" value="1"/>
</dbReference>
<feature type="region of interest" description="Disordered" evidence="2">
    <location>
        <begin position="692"/>
        <end position="762"/>
    </location>
</feature>
<comment type="similarity">
    <text evidence="1">Belongs to the TASOR family.</text>
</comment>
<feature type="compositionally biased region" description="Basic residues" evidence="2">
    <location>
        <begin position="726"/>
        <end position="738"/>
    </location>
</feature>
<feature type="compositionally biased region" description="Basic and acidic residues" evidence="2">
    <location>
        <begin position="889"/>
        <end position="899"/>
    </location>
</feature>
<evidence type="ECO:0008006" key="8">
    <source>
        <dbReference type="Google" id="ProtNLM"/>
    </source>
</evidence>
<feature type="compositionally biased region" description="Gly residues" evidence="2">
    <location>
        <begin position="579"/>
        <end position="595"/>
    </location>
</feature>
<evidence type="ECO:0000313" key="6">
    <source>
        <dbReference type="EMBL" id="KAG7454644.1"/>
    </source>
</evidence>
<dbReference type="Proteomes" id="UP001046870">
    <property type="component" value="Chromosome 25"/>
</dbReference>
<evidence type="ECO:0000313" key="7">
    <source>
        <dbReference type="Proteomes" id="UP001046870"/>
    </source>
</evidence>
<dbReference type="Pfam" id="PF23314">
    <property type="entry name" value="TASOR_alpha-beta"/>
    <property type="match status" value="1"/>
</dbReference>
<feature type="compositionally biased region" description="Basic and acidic residues" evidence="2">
    <location>
        <begin position="746"/>
        <end position="755"/>
    </location>
</feature>
<dbReference type="OrthoDB" id="5960959at2759"/>
<name>A0A9D3PC49_MEGAT</name>
<evidence type="ECO:0000259" key="5">
    <source>
        <dbReference type="Pfam" id="PF24630"/>
    </source>
</evidence>
<feature type="compositionally biased region" description="Basic and acidic residues" evidence="2">
    <location>
        <begin position="566"/>
        <end position="575"/>
    </location>
</feature>
<feature type="region of interest" description="Disordered" evidence="2">
    <location>
        <begin position="552"/>
        <end position="603"/>
    </location>
</feature>
<feature type="compositionally biased region" description="Polar residues" evidence="2">
    <location>
        <begin position="830"/>
        <end position="842"/>
    </location>
</feature>
<feature type="compositionally biased region" description="Basic and acidic residues" evidence="2">
    <location>
        <begin position="1419"/>
        <end position="1430"/>
    </location>
</feature>
<feature type="region of interest" description="Disordered" evidence="2">
    <location>
        <begin position="926"/>
        <end position="1035"/>
    </location>
</feature>
<dbReference type="InterPro" id="IPR022188">
    <property type="entry name" value="TASOR_DUF3715"/>
</dbReference>
<feature type="compositionally biased region" description="Basic and acidic residues" evidence="2">
    <location>
        <begin position="1002"/>
        <end position="1017"/>
    </location>
</feature>
<dbReference type="Pfam" id="PF24630">
    <property type="entry name" value="PIN_TASOR"/>
    <property type="match status" value="1"/>
</dbReference>
<dbReference type="InterPro" id="IPR056242">
    <property type="entry name" value="PIN_TASOR"/>
</dbReference>
<feature type="domain" description="TASOR PIN" evidence="5">
    <location>
        <begin position="2136"/>
        <end position="2271"/>
    </location>
</feature>
<feature type="compositionally biased region" description="Basic and acidic residues" evidence="2">
    <location>
        <begin position="952"/>
        <end position="962"/>
    </location>
</feature>
<feature type="region of interest" description="Disordered" evidence="2">
    <location>
        <begin position="821"/>
        <end position="842"/>
    </location>
</feature>
<feature type="region of interest" description="Disordered" evidence="2">
    <location>
        <begin position="883"/>
        <end position="909"/>
    </location>
</feature>
<feature type="region of interest" description="Disordered" evidence="2">
    <location>
        <begin position="1210"/>
        <end position="1272"/>
    </location>
</feature>
<evidence type="ECO:0000259" key="3">
    <source>
        <dbReference type="Pfam" id="PF12509"/>
    </source>
</evidence>
<feature type="domain" description="TASOR pseudo-PARP" evidence="3">
    <location>
        <begin position="87"/>
        <end position="235"/>
    </location>
</feature>